<dbReference type="Proteomes" id="UP001630127">
    <property type="component" value="Unassembled WGS sequence"/>
</dbReference>
<organism evidence="1 2">
    <name type="scientific">Cinchona calisaya</name>
    <dbReference type="NCBI Taxonomy" id="153742"/>
    <lineage>
        <taxon>Eukaryota</taxon>
        <taxon>Viridiplantae</taxon>
        <taxon>Streptophyta</taxon>
        <taxon>Embryophyta</taxon>
        <taxon>Tracheophyta</taxon>
        <taxon>Spermatophyta</taxon>
        <taxon>Magnoliopsida</taxon>
        <taxon>eudicotyledons</taxon>
        <taxon>Gunneridae</taxon>
        <taxon>Pentapetalae</taxon>
        <taxon>asterids</taxon>
        <taxon>lamiids</taxon>
        <taxon>Gentianales</taxon>
        <taxon>Rubiaceae</taxon>
        <taxon>Cinchonoideae</taxon>
        <taxon>Cinchoneae</taxon>
        <taxon>Cinchona</taxon>
    </lineage>
</organism>
<dbReference type="SUPFAM" id="SSF53098">
    <property type="entry name" value="Ribonuclease H-like"/>
    <property type="match status" value="1"/>
</dbReference>
<keyword evidence="2" id="KW-1185">Reference proteome</keyword>
<accession>A0ABD3B4I4</accession>
<name>A0ABD3B4I4_9GENT</name>
<comment type="caution">
    <text evidence="1">The sequence shown here is derived from an EMBL/GenBank/DDBJ whole genome shotgun (WGS) entry which is preliminary data.</text>
</comment>
<protein>
    <submittedName>
        <fullName evidence="1">Uncharacterized protein</fullName>
    </submittedName>
</protein>
<evidence type="ECO:0000313" key="1">
    <source>
        <dbReference type="EMBL" id="KAL3538188.1"/>
    </source>
</evidence>
<dbReference type="AlphaFoldDB" id="A0ABD3B4I4"/>
<evidence type="ECO:0000313" key="2">
    <source>
        <dbReference type="Proteomes" id="UP001630127"/>
    </source>
</evidence>
<reference evidence="1 2" key="1">
    <citation type="submission" date="2024-11" db="EMBL/GenBank/DDBJ databases">
        <title>A near-complete genome assembly of Cinchona calisaya.</title>
        <authorList>
            <person name="Lian D.C."/>
            <person name="Zhao X.W."/>
            <person name="Wei L."/>
        </authorList>
    </citation>
    <scope>NUCLEOTIDE SEQUENCE [LARGE SCALE GENOMIC DNA]</scope>
    <source>
        <tissue evidence="1">Nenye</tissue>
    </source>
</reference>
<dbReference type="InterPro" id="IPR012337">
    <property type="entry name" value="RNaseH-like_sf"/>
</dbReference>
<sequence>MSPLIRLLRVCDTNEKPSMAYVYEDMQKVIEGIRKFFKNKDRLCKPYIDSINTWWDKMLHKSLCSAFYFFNPAFLFDPTYVGIGEIANGLLDYIETHVDWCEQSKFIQEIAMFRDRDKSFGRNLDLTTSRTNRLEFWVLEEEPNTKLDYDELEAKLEELPVNDAVDCSNSQKAGGLN</sequence>
<dbReference type="EMBL" id="JBJUIK010000001">
    <property type="protein sequence ID" value="KAL3538188.1"/>
    <property type="molecule type" value="Genomic_DNA"/>
</dbReference>
<gene>
    <name evidence="1" type="ORF">ACH5RR_001554</name>
</gene>
<proteinExistence type="predicted"/>